<dbReference type="SUPFAM" id="SSF56601">
    <property type="entry name" value="beta-lactamase/transpeptidase-like"/>
    <property type="match status" value="1"/>
</dbReference>
<dbReference type="PANTHER" id="PTHR43283">
    <property type="entry name" value="BETA-LACTAMASE-RELATED"/>
    <property type="match status" value="1"/>
</dbReference>
<dbReference type="RefSeq" id="WP_130094634.1">
    <property type="nucleotide sequence ID" value="NZ_SETE01000006.1"/>
</dbReference>
<dbReference type="Gene3D" id="3.40.710.10">
    <property type="entry name" value="DD-peptidase/beta-lactamase superfamily"/>
    <property type="match status" value="1"/>
</dbReference>
<dbReference type="InterPro" id="IPR012338">
    <property type="entry name" value="Beta-lactam/transpept-like"/>
</dbReference>
<feature type="domain" description="Beta-lactamase-related" evidence="2">
    <location>
        <begin position="75"/>
        <end position="315"/>
    </location>
</feature>
<sequence>MKRLLLFLALIILFACKKEQPTIPENPSNPNPSVEYYFPPTSSNNWSKENLQALNWNLSDTTELFDFLSQNGTRAFIILHKGKIAVEKYWGNNILDNAPFDENSQWYWASAGKTISAFLVGLAQEDGLLNINDKTSDYLGQNWTSLPIQKEDLITIKHQLSMTTGLDYDVNDQDCTAPNCLQYKTDAGNQWYYHNAPYTLIKSVVENATNKTFNDFTDQKLESTIGMKGKWMSIGSTNVYLSSARDAARFGSLLLNRGKWSANSIMSDLNYFDEMTNSSQTLNPSYGYLFWLNGKSSIILPGFPNSFNQPLSDHAPADLFAGIRKNGQYLNIIPSREMVVIRMGDSPDASPVPTVFHNQMWEKINKVIN</sequence>
<feature type="signal peptide" evidence="1">
    <location>
        <begin position="1"/>
        <end position="17"/>
    </location>
</feature>
<evidence type="ECO:0000313" key="3">
    <source>
        <dbReference type="EMBL" id="RYM32533.1"/>
    </source>
</evidence>
<comment type="caution">
    <text evidence="3">The sequence shown here is derived from an EMBL/GenBank/DDBJ whole genome shotgun (WGS) entry which is preliminary data.</text>
</comment>
<dbReference type="InterPro" id="IPR050789">
    <property type="entry name" value="Diverse_Enzym_Activities"/>
</dbReference>
<evidence type="ECO:0000313" key="4">
    <source>
        <dbReference type="Proteomes" id="UP000293952"/>
    </source>
</evidence>
<proteinExistence type="predicted"/>
<reference evidence="3 4" key="1">
    <citation type="submission" date="2019-02" db="EMBL/GenBank/DDBJ databases">
        <title>Genome sequence of the sea-ice species Brumimicrobium glaciale.</title>
        <authorList>
            <person name="Bowman J.P."/>
        </authorList>
    </citation>
    <scope>NUCLEOTIDE SEQUENCE [LARGE SCALE GENOMIC DNA]</scope>
    <source>
        <strain evidence="3 4">IC156</strain>
    </source>
</reference>
<organism evidence="3 4">
    <name type="scientific">Brumimicrobium glaciale</name>
    <dbReference type="NCBI Taxonomy" id="200475"/>
    <lineage>
        <taxon>Bacteria</taxon>
        <taxon>Pseudomonadati</taxon>
        <taxon>Bacteroidota</taxon>
        <taxon>Flavobacteriia</taxon>
        <taxon>Flavobacteriales</taxon>
        <taxon>Crocinitomicaceae</taxon>
        <taxon>Brumimicrobium</taxon>
    </lineage>
</organism>
<dbReference type="Proteomes" id="UP000293952">
    <property type="component" value="Unassembled WGS sequence"/>
</dbReference>
<dbReference type="InterPro" id="IPR001466">
    <property type="entry name" value="Beta-lactam-related"/>
</dbReference>
<keyword evidence="3" id="KW-0378">Hydrolase</keyword>
<dbReference type="Pfam" id="PF00144">
    <property type="entry name" value="Beta-lactamase"/>
    <property type="match status" value="1"/>
</dbReference>
<dbReference type="GO" id="GO:0016787">
    <property type="term" value="F:hydrolase activity"/>
    <property type="evidence" value="ECO:0007669"/>
    <property type="project" value="UniProtKB-KW"/>
</dbReference>
<dbReference type="OrthoDB" id="1185352at2"/>
<evidence type="ECO:0000256" key="1">
    <source>
        <dbReference type="SAM" id="SignalP"/>
    </source>
</evidence>
<dbReference type="PROSITE" id="PS51257">
    <property type="entry name" value="PROKAR_LIPOPROTEIN"/>
    <property type="match status" value="1"/>
</dbReference>
<accession>A0A4Q4KH16</accession>
<protein>
    <submittedName>
        <fullName evidence="3">Class C beta-lactamase-related serine hydrolase</fullName>
    </submittedName>
</protein>
<keyword evidence="4" id="KW-1185">Reference proteome</keyword>
<feature type="chain" id="PRO_5020987516" evidence="1">
    <location>
        <begin position="18"/>
        <end position="369"/>
    </location>
</feature>
<evidence type="ECO:0000259" key="2">
    <source>
        <dbReference type="Pfam" id="PF00144"/>
    </source>
</evidence>
<keyword evidence="1" id="KW-0732">Signal</keyword>
<name>A0A4Q4KH16_9FLAO</name>
<dbReference type="EMBL" id="SETE01000006">
    <property type="protein sequence ID" value="RYM32533.1"/>
    <property type="molecule type" value="Genomic_DNA"/>
</dbReference>
<dbReference type="PANTHER" id="PTHR43283:SF7">
    <property type="entry name" value="BETA-LACTAMASE-RELATED DOMAIN-CONTAINING PROTEIN"/>
    <property type="match status" value="1"/>
</dbReference>
<gene>
    <name evidence="3" type="ORF">ERX46_14775</name>
</gene>
<dbReference type="AlphaFoldDB" id="A0A4Q4KH16"/>